<feature type="chain" id="PRO_5046584835" description="Membrane protein insertase YidC" evidence="13">
    <location>
        <begin position="24"/>
        <end position="263"/>
    </location>
</feature>
<keyword evidence="2 12" id="KW-0813">Transport</keyword>
<dbReference type="CDD" id="cd20070">
    <property type="entry name" value="5TM_YidC_Alb3"/>
    <property type="match status" value="1"/>
</dbReference>
<evidence type="ECO:0000256" key="10">
    <source>
        <dbReference type="ARBA" id="ARBA00023186"/>
    </source>
</evidence>
<feature type="transmembrane region" description="Helical" evidence="12">
    <location>
        <begin position="60"/>
        <end position="80"/>
    </location>
</feature>
<dbReference type="InterPro" id="IPR023060">
    <property type="entry name" value="YidC/YidC1/YidC2_Firmicutes"/>
</dbReference>
<keyword evidence="9" id="KW-0564">Palmitate</keyword>
<keyword evidence="3 12" id="KW-1003">Cell membrane</keyword>
<evidence type="ECO:0000256" key="7">
    <source>
        <dbReference type="ARBA" id="ARBA00022989"/>
    </source>
</evidence>
<feature type="transmembrane region" description="Helical" evidence="12">
    <location>
        <begin position="208"/>
        <end position="224"/>
    </location>
</feature>
<evidence type="ECO:0000256" key="3">
    <source>
        <dbReference type="ARBA" id="ARBA00022475"/>
    </source>
</evidence>
<dbReference type="InterPro" id="IPR028055">
    <property type="entry name" value="YidC/Oxa/ALB_C"/>
</dbReference>
<evidence type="ECO:0000313" key="15">
    <source>
        <dbReference type="EMBL" id="MCM2532010.1"/>
    </source>
</evidence>
<feature type="transmembrane region" description="Helical" evidence="12">
    <location>
        <begin position="135"/>
        <end position="156"/>
    </location>
</feature>
<evidence type="ECO:0000259" key="14">
    <source>
        <dbReference type="Pfam" id="PF02096"/>
    </source>
</evidence>
<evidence type="ECO:0000313" key="16">
    <source>
        <dbReference type="Proteomes" id="UP001523262"/>
    </source>
</evidence>
<evidence type="ECO:0000256" key="12">
    <source>
        <dbReference type="HAMAP-Rule" id="MF_01811"/>
    </source>
</evidence>
<dbReference type="PRINTS" id="PR00701">
    <property type="entry name" value="60KDINNERMP"/>
</dbReference>
<comment type="caution">
    <text evidence="15">The sequence shown here is derived from an EMBL/GenBank/DDBJ whole genome shotgun (WGS) entry which is preliminary data.</text>
</comment>
<evidence type="ECO:0000256" key="11">
    <source>
        <dbReference type="ARBA" id="ARBA00023288"/>
    </source>
</evidence>
<keyword evidence="11 12" id="KW-0449">Lipoprotein</keyword>
<evidence type="ECO:0000256" key="9">
    <source>
        <dbReference type="ARBA" id="ARBA00023139"/>
    </source>
</evidence>
<reference evidence="15 16" key="1">
    <citation type="submission" date="2022-06" db="EMBL/GenBank/DDBJ databases">
        <authorList>
            <person name="Jeon C.O."/>
        </authorList>
    </citation>
    <scope>NUCLEOTIDE SEQUENCE [LARGE SCALE GENOMIC DNA]</scope>
    <source>
        <strain evidence="15 16">KCTC 13943</strain>
    </source>
</reference>
<keyword evidence="5 12" id="KW-0732">Signal</keyword>
<sequence length="263" mass="30014">MKTKRSSITVIFLLALTTLLLSACSTQSTNSKNPNFFTHYVVNPFSISIHTVANFFNGDYGLSIIIITLLIRLALMPLMLRQYKNQMAMKEKMDVLKPEMDVIQKKMKSEKDPKKKQELQTEMMGLYSKHGVNPLNMGCLPILIQMPILTGFYYAIRSSKEIGTHHFLWFSLGHPDIVITIIAGLVYYFQFKVSQSNMPTQQQEQMKYMGLLSPLMIVMFSLKAPAALPLYWVVGGTFLIIQTIISRNLYQSKKTSDIPVKQK</sequence>
<keyword evidence="16" id="KW-1185">Reference proteome</keyword>
<keyword evidence="6 12" id="KW-0653">Protein transport</keyword>
<comment type="subcellular location">
    <subcellularLocation>
        <location evidence="1 12">Cell membrane</location>
        <topology evidence="1 12">Multi-pass membrane protein</topology>
    </subcellularLocation>
</comment>
<evidence type="ECO:0000256" key="4">
    <source>
        <dbReference type="ARBA" id="ARBA00022692"/>
    </source>
</evidence>
<name>A0ABT0W7D5_9BACI</name>
<dbReference type="PANTHER" id="PTHR12428">
    <property type="entry name" value="OXA1"/>
    <property type="match status" value="1"/>
</dbReference>
<proteinExistence type="inferred from homology"/>
<dbReference type="HAMAP" id="MF_01811">
    <property type="entry name" value="YidC_type2"/>
    <property type="match status" value="1"/>
</dbReference>
<protein>
    <recommendedName>
        <fullName evidence="12">Membrane protein insertase YidC</fullName>
    </recommendedName>
    <alternativeName>
        <fullName evidence="12">Foldase YidC</fullName>
    </alternativeName>
    <alternativeName>
        <fullName evidence="12">Membrane integrase YidC</fullName>
    </alternativeName>
    <alternativeName>
        <fullName evidence="12">Membrane protein YidC</fullName>
    </alternativeName>
</protein>
<feature type="signal peptide" evidence="13">
    <location>
        <begin position="1"/>
        <end position="23"/>
    </location>
</feature>
<dbReference type="Pfam" id="PF02096">
    <property type="entry name" value="60KD_IMP"/>
    <property type="match status" value="1"/>
</dbReference>
<evidence type="ECO:0000256" key="2">
    <source>
        <dbReference type="ARBA" id="ARBA00022448"/>
    </source>
</evidence>
<gene>
    <name evidence="12 15" type="primary">yidC</name>
    <name evidence="15" type="ORF">NDK43_05915</name>
</gene>
<evidence type="ECO:0000256" key="8">
    <source>
        <dbReference type="ARBA" id="ARBA00023136"/>
    </source>
</evidence>
<dbReference type="PANTHER" id="PTHR12428:SF65">
    <property type="entry name" value="CYTOCHROME C OXIDASE ASSEMBLY PROTEIN COX18, MITOCHONDRIAL"/>
    <property type="match status" value="1"/>
</dbReference>
<evidence type="ECO:0000256" key="13">
    <source>
        <dbReference type="SAM" id="SignalP"/>
    </source>
</evidence>
<accession>A0ABT0W7D5</accession>
<evidence type="ECO:0000256" key="5">
    <source>
        <dbReference type="ARBA" id="ARBA00022729"/>
    </source>
</evidence>
<feature type="domain" description="Membrane insertase YidC/Oxa/ALB C-terminal" evidence="14">
    <location>
        <begin position="60"/>
        <end position="246"/>
    </location>
</feature>
<evidence type="ECO:0000256" key="6">
    <source>
        <dbReference type="ARBA" id="ARBA00022927"/>
    </source>
</evidence>
<dbReference type="NCBIfam" id="TIGR03592">
    <property type="entry name" value="yidC_oxa1_cterm"/>
    <property type="match status" value="1"/>
</dbReference>
<keyword evidence="10 12" id="KW-0143">Chaperone</keyword>
<comment type="function">
    <text evidence="12">Required for the insertion and/or proper folding and/or complex formation of integral membrane proteins into the membrane. Involved in integration of membrane proteins that insert both dependently and independently of the Sec translocase complex, as well as at least some lipoproteins.</text>
</comment>
<comment type="similarity">
    <text evidence="12">Belongs to the OXA1/ALB3/YidC family. Type 2 subfamily.</text>
</comment>
<feature type="transmembrane region" description="Helical" evidence="12">
    <location>
        <begin position="168"/>
        <end position="188"/>
    </location>
</feature>
<dbReference type="Proteomes" id="UP001523262">
    <property type="component" value="Unassembled WGS sequence"/>
</dbReference>
<keyword evidence="4 12" id="KW-0812">Transmembrane</keyword>
<dbReference type="InterPro" id="IPR047196">
    <property type="entry name" value="YidC_ALB_C"/>
</dbReference>
<dbReference type="PROSITE" id="PS51257">
    <property type="entry name" value="PROKAR_LIPOPROTEIN"/>
    <property type="match status" value="1"/>
</dbReference>
<dbReference type="InterPro" id="IPR001708">
    <property type="entry name" value="YidC/ALB3/OXA1/COX18"/>
</dbReference>
<dbReference type="EMBL" id="JAMQCR010000001">
    <property type="protein sequence ID" value="MCM2532010.1"/>
    <property type="molecule type" value="Genomic_DNA"/>
</dbReference>
<organism evidence="15 16">
    <name type="scientific">Neobacillus pocheonensis</name>
    <dbReference type="NCBI Taxonomy" id="363869"/>
    <lineage>
        <taxon>Bacteria</taxon>
        <taxon>Bacillati</taxon>
        <taxon>Bacillota</taxon>
        <taxon>Bacilli</taxon>
        <taxon>Bacillales</taxon>
        <taxon>Bacillaceae</taxon>
        <taxon>Neobacillus</taxon>
    </lineage>
</organism>
<evidence type="ECO:0000256" key="1">
    <source>
        <dbReference type="ARBA" id="ARBA00004651"/>
    </source>
</evidence>
<keyword evidence="8 12" id="KW-0472">Membrane</keyword>
<keyword evidence="7 12" id="KW-1133">Transmembrane helix</keyword>